<dbReference type="PANTHER" id="PTHR34135">
    <property type="entry name" value="LYSOZYME"/>
    <property type="match status" value="1"/>
</dbReference>
<evidence type="ECO:0000313" key="4">
    <source>
        <dbReference type="EMBL" id="HIR40613.1"/>
    </source>
</evidence>
<dbReference type="GO" id="GO:0016998">
    <property type="term" value="P:cell wall macromolecule catabolic process"/>
    <property type="evidence" value="ECO:0007669"/>
    <property type="project" value="InterPro"/>
</dbReference>
<organism evidence="4 5">
    <name type="scientific">Candidatus Egerieicola pullicola</name>
    <dbReference type="NCBI Taxonomy" id="2840775"/>
    <lineage>
        <taxon>Bacteria</taxon>
        <taxon>Bacillati</taxon>
        <taxon>Bacillota</taxon>
        <taxon>Clostridia</taxon>
        <taxon>Eubacteriales</taxon>
        <taxon>Oscillospiraceae</taxon>
        <taxon>Oscillospiraceae incertae sedis</taxon>
        <taxon>Candidatus Egerieicola</taxon>
    </lineage>
</organism>
<feature type="non-terminal residue" evidence="4">
    <location>
        <position position="299"/>
    </location>
</feature>
<dbReference type="SUPFAM" id="SSF49373">
    <property type="entry name" value="Invasin/intimin cell-adhesion fragments"/>
    <property type="match status" value="1"/>
</dbReference>
<sequence>MTAKTIGKKTLALLCAALLCVGLFWVGMPVSAAGVNITQTIDSVGIGDSITLSAGQDGATWSSSNNAVATVDQNGVVTGHSMGKATITASYGGQSDSCTVSVGFLNGIDISQHNVVNWDAVAASGVDFVMIRAGYGGENFPNQNDDELINNIRGAYEHGIPYGLYLYSYAGTGSTVTHPGSTAEQDAGYEAEYMLQILNMNEVKPYLSGMKLPIAYDVEENVHATMGGSRLTGMVEIFANALRNAGYSTMVYTMESVMQTLDLNRLSDQGIGFWLARWPNSPDFTTKKTIGSTGVVPDI</sequence>
<evidence type="ECO:0000256" key="2">
    <source>
        <dbReference type="SAM" id="SignalP"/>
    </source>
</evidence>
<feature type="chain" id="PRO_5038604389" evidence="2">
    <location>
        <begin position="33"/>
        <end position="299"/>
    </location>
</feature>
<comment type="caution">
    <text evidence="4">The sequence shown here is derived from an EMBL/GenBank/DDBJ whole genome shotgun (WGS) entry which is preliminary data.</text>
</comment>
<dbReference type="SMART" id="SM00635">
    <property type="entry name" value="BID_2"/>
    <property type="match status" value="1"/>
</dbReference>
<keyword evidence="2" id="KW-0732">Signal</keyword>
<feature type="signal peptide" evidence="2">
    <location>
        <begin position="1"/>
        <end position="32"/>
    </location>
</feature>
<evidence type="ECO:0000313" key="5">
    <source>
        <dbReference type="Proteomes" id="UP000886749"/>
    </source>
</evidence>
<dbReference type="InterPro" id="IPR002053">
    <property type="entry name" value="Glyco_hydro_25"/>
</dbReference>
<dbReference type="Proteomes" id="UP000886749">
    <property type="component" value="Unassembled WGS sequence"/>
</dbReference>
<evidence type="ECO:0000256" key="1">
    <source>
        <dbReference type="ARBA" id="ARBA00010646"/>
    </source>
</evidence>
<reference evidence="4" key="2">
    <citation type="journal article" date="2021" name="PeerJ">
        <title>Extensive microbial diversity within the chicken gut microbiome revealed by metagenomics and culture.</title>
        <authorList>
            <person name="Gilroy R."/>
            <person name="Ravi A."/>
            <person name="Getino M."/>
            <person name="Pursley I."/>
            <person name="Horton D.L."/>
            <person name="Alikhan N.F."/>
            <person name="Baker D."/>
            <person name="Gharbi K."/>
            <person name="Hall N."/>
            <person name="Watson M."/>
            <person name="Adriaenssens E.M."/>
            <person name="Foster-Nyarko E."/>
            <person name="Jarju S."/>
            <person name="Secka A."/>
            <person name="Antonio M."/>
            <person name="Oren A."/>
            <person name="Chaudhuri R.R."/>
            <person name="La Ragione R."/>
            <person name="Hildebrand F."/>
            <person name="Pallen M.J."/>
        </authorList>
    </citation>
    <scope>NUCLEOTIDE SEQUENCE</scope>
    <source>
        <strain evidence="4">CHK184-25365</strain>
    </source>
</reference>
<dbReference type="InterPro" id="IPR003343">
    <property type="entry name" value="Big_2"/>
</dbReference>
<accession>A0A9D1AIL9</accession>
<dbReference type="GO" id="GO:0016052">
    <property type="term" value="P:carbohydrate catabolic process"/>
    <property type="evidence" value="ECO:0007669"/>
    <property type="project" value="TreeGrafter"/>
</dbReference>
<protein>
    <submittedName>
        <fullName evidence="4">Ig-like domain-containing protein</fullName>
    </submittedName>
</protein>
<proteinExistence type="inferred from homology"/>
<dbReference type="SUPFAM" id="SSF51445">
    <property type="entry name" value="(Trans)glycosidases"/>
    <property type="match status" value="1"/>
</dbReference>
<name>A0A9D1AIL9_9FIRM</name>
<dbReference type="InterPro" id="IPR017853">
    <property type="entry name" value="GH"/>
</dbReference>
<dbReference type="Gene3D" id="3.20.20.80">
    <property type="entry name" value="Glycosidases"/>
    <property type="match status" value="1"/>
</dbReference>
<dbReference type="InterPro" id="IPR008964">
    <property type="entry name" value="Invasin/intimin_cell_adhesion"/>
</dbReference>
<reference evidence="4" key="1">
    <citation type="submission" date="2020-10" db="EMBL/GenBank/DDBJ databases">
        <authorList>
            <person name="Gilroy R."/>
        </authorList>
    </citation>
    <scope>NUCLEOTIDE SEQUENCE</scope>
    <source>
        <strain evidence="4">CHK184-25365</strain>
    </source>
</reference>
<dbReference type="Pfam" id="PF02368">
    <property type="entry name" value="Big_2"/>
    <property type="match status" value="1"/>
</dbReference>
<dbReference type="Gene3D" id="2.60.40.1080">
    <property type="match status" value="1"/>
</dbReference>
<dbReference type="AlphaFoldDB" id="A0A9D1AIL9"/>
<evidence type="ECO:0000259" key="3">
    <source>
        <dbReference type="SMART" id="SM00635"/>
    </source>
</evidence>
<dbReference type="GO" id="GO:0009253">
    <property type="term" value="P:peptidoglycan catabolic process"/>
    <property type="evidence" value="ECO:0007669"/>
    <property type="project" value="InterPro"/>
</dbReference>
<gene>
    <name evidence="4" type="ORF">IAB36_02160</name>
</gene>
<dbReference type="PANTHER" id="PTHR34135:SF2">
    <property type="entry name" value="LYSOZYME"/>
    <property type="match status" value="1"/>
</dbReference>
<dbReference type="PROSITE" id="PS51904">
    <property type="entry name" value="GLYCOSYL_HYDROL_F25_2"/>
    <property type="match status" value="1"/>
</dbReference>
<dbReference type="Pfam" id="PF01183">
    <property type="entry name" value="Glyco_hydro_25"/>
    <property type="match status" value="1"/>
</dbReference>
<dbReference type="GO" id="GO:0003796">
    <property type="term" value="F:lysozyme activity"/>
    <property type="evidence" value="ECO:0007669"/>
    <property type="project" value="InterPro"/>
</dbReference>
<feature type="domain" description="BIG2" evidence="3">
    <location>
        <begin position="31"/>
        <end position="101"/>
    </location>
</feature>
<comment type="similarity">
    <text evidence="1">Belongs to the glycosyl hydrolase 25 family.</text>
</comment>
<dbReference type="EMBL" id="DVGY01000052">
    <property type="protein sequence ID" value="HIR40613.1"/>
    <property type="molecule type" value="Genomic_DNA"/>
</dbReference>